<reference evidence="1 2" key="1">
    <citation type="journal article" date="2013" name="Genome Announc.">
        <title>Complete Genome Sequence of Mycobacterium massiliense Clinical Strain Asan 50594, Belonging to the Type II Genotype.</title>
        <authorList>
            <person name="Kim B.J."/>
            <person name="Kim B.R."/>
            <person name="Hong S.H."/>
            <person name="Seok S.H."/>
            <person name="Kook Y.H."/>
            <person name="Kim B.J."/>
        </authorList>
    </citation>
    <scope>NUCLEOTIDE SEQUENCE [LARGE SCALE GENOMIC DNA]</scope>
    <source>
        <strain evidence="1 2">50594</strain>
    </source>
</reference>
<proteinExistence type="predicted"/>
<organism evidence="1 2">
    <name type="scientific">Mycobacteroides abscessus subsp. bolletii 50594</name>
    <dbReference type="NCBI Taxonomy" id="1303024"/>
    <lineage>
        <taxon>Bacteria</taxon>
        <taxon>Bacillati</taxon>
        <taxon>Actinomycetota</taxon>
        <taxon>Actinomycetes</taxon>
        <taxon>Mycobacteriales</taxon>
        <taxon>Mycobacteriaceae</taxon>
        <taxon>Mycobacteroides</taxon>
        <taxon>Mycobacteroides abscessus</taxon>
    </lineage>
</organism>
<sequence>MGVSIYHIAYHGYRHKPSQEQFEAQVAILNAAFAAASYIEDGAAGRYAGPIEDGFDDAAWVKFKSIDDYAIHMRSPHSPDEAVHLREMVARVRSFDIITPDEPADTAEKIIGLYKERWELFPDVAKVLREEIDAHFPYL</sequence>
<dbReference type="AlphaFoldDB" id="A0AB33ABN5"/>
<gene>
    <name evidence="1" type="ORF">MASS_2537</name>
</gene>
<evidence type="ECO:0000313" key="2">
    <source>
        <dbReference type="Proteomes" id="UP000013961"/>
    </source>
</evidence>
<evidence type="ECO:0000313" key="1">
    <source>
        <dbReference type="EMBL" id="AGM29139.1"/>
    </source>
</evidence>
<protein>
    <submittedName>
        <fullName evidence="1">Uncharacterized protein</fullName>
    </submittedName>
</protein>
<dbReference type="SUPFAM" id="SSF54909">
    <property type="entry name" value="Dimeric alpha+beta barrel"/>
    <property type="match status" value="1"/>
</dbReference>
<dbReference type="EMBL" id="CP004374">
    <property type="protein sequence ID" value="AGM29139.1"/>
    <property type="molecule type" value="Genomic_DNA"/>
</dbReference>
<dbReference type="KEGG" id="mabb:MASS_2537"/>
<accession>A0AB33ABN5</accession>
<dbReference type="Proteomes" id="UP000013961">
    <property type="component" value="Chromosome"/>
</dbReference>
<name>A0AB33ABN5_9MYCO</name>
<dbReference type="InterPro" id="IPR011008">
    <property type="entry name" value="Dimeric_a/b-barrel"/>
</dbReference>